<accession>A0AA88Y149</accession>
<dbReference type="PANTHER" id="PTHR47020">
    <property type="entry name" value="HILLARIN"/>
    <property type="match status" value="1"/>
</dbReference>
<name>A0AA88Y149_PINIB</name>
<keyword evidence="4" id="KW-1185">Reference proteome</keyword>
<dbReference type="Pfam" id="PF23265">
    <property type="entry name" value="Ig-like_KY"/>
    <property type="match status" value="3"/>
</dbReference>
<feature type="compositionally biased region" description="Basic and acidic residues" evidence="1">
    <location>
        <begin position="614"/>
        <end position="630"/>
    </location>
</feature>
<dbReference type="EMBL" id="VSWD01000010">
    <property type="protein sequence ID" value="KAK3091800.1"/>
    <property type="molecule type" value="Genomic_DNA"/>
</dbReference>
<dbReference type="Gene3D" id="3.10.620.30">
    <property type="match status" value="1"/>
</dbReference>
<reference evidence="3" key="1">
    <citation type="submission" date="2019-08" db="EMBL/GenBank/DDBJ databases">
        <title>The improved chromosome-level genome for the pearl oyster Pinctada fucata martensii using PacBio sequencing and Hi-C.</title>
        <authorList>
            <person name="Zheng Z."/>
        </authorList>
    </citation>
    <scope>NUCLEOTIDE SEQUENCE</scope>
    <source>
        <strain evidence="3">ZZ-2019</strain>
        <tissue evidence="3">Adductor muscle</tissue>
    </source>
</reference>
<sequence length="1216" mass="137271">MGNLFSGKQSEKIFSAPPELMLEQFWDISDHLTVAKSFDVIDDVYRIRAIFRWMTSFDIESIMTQILPPDSCPLEYLIKIQSDFGDHAHLLYVLCVAANIPCVVINGMTKHGFYEVGDDLNRDALLSKWNAVYINGEWWLIDPHWASSIPEGTYRDQIFVDEEGNISVTDELGNKNGVDRPVNEFFFLCDPKKLIWTHFPDEPKWQLLEEPIDEETFKNQPYLREYFHIMDLKISPDYRETGHCVLRPDGRPSRIAFDLPPGKSKDYLFKFTISEVDVEIGDERDPSELERNIMMEKSDTQLKLTARFPYVGRFQLDIYGFDVKSERTFRLLCTYLIDCGKACKNCKGFPKVPEYGWGPHPLAQQIGLTPISPKSNVIQTETGIVEVRLPSSMCNNMCHALKSVDIDDAMLTNHAVGRFDEEQYFVNIRLPEEGEYTLEIFADVDALRGKLPDTKVMTFLIEFYGTATNAPFPVVLGSHLGSKPGAKKLKIEPNENPNGVVVAWDGKLSLGFKSPSHVAMFNELSSNDSVSKKLMKIEDKQEEDSWTFNLDLPVAGIYSLNLYACDNSVSQKKIEEVFSYLIQSTGYITKEELEAKRKTRKNKRRNRSSSRSPRRSDDLEGDRKGGKTPDDNAIALTAKANVQDNSAASAMDEGGFDSFLTGENLIISNKAAPAATAFGRHTSSAQSKKGDKTADTKGVGKPKPGTENGQRKNNNPISLRKNISGGKTSKDNGTANSQVQRSKTQGSMRGGGQTKQNGIQTNLQSSKNAANTKGKTAKDKSKSVTFGNQALGSLIIRTYETTENVIHIPIEQALNTIFTSIKRRDANEKHGDKIMVVKRNEGLEVRIKGYGEYQLDVMWKGEGTEINMVGRYTVIRKPPRGLKKTKSETASALFGSGFVDASVWNSDGTREEDEKKKGDKSDVISISVEPEKIVPDLRSIKTTDMYDDDMQERFTEATNREMMSKLRKNMNVRDLSLVLKCMELYQSTTKTARTAFPPSLQNVIKKIKNHQKVVLECRMEEPVVIEEVVEMKKRSDEKGMLELTISVAHKIIDRLTRKEKRTKIELGINQITLTEIKQYSSPPEGVHECIMATLLLLGDNIEDLKDFSACQGLLFRTGNNYIMRRISKFNPGAVPQIVWTWPEGCWKVTLSGRSWRSAKERRRSLCGFEQCCKNMRTESAHQPGCHVVPQPNLVPLEEWHQDQQFCLNISVGEMEQ</sequence>
<feature type="domain" description="KY-like immunoglobulin-like" evidence="2">
    <location>
        <begin position="366"/>
        <end position="472"/>
    </location>
</feature>
<evidence type="ECO:0000313" key="3">
    <source>
        <dbReference type="EMBL" id="KAK3091800.1"/>
    </source>
</evidence>
<dbReference type="Proteomes" id="UP001186944">
    <property type="component" value="Unassembled WGS sequence"/>
</dbReference>
<feature type="compositionally biased region" description="Polar residues" evidence="1">
    <location>
        <begin position="725"/>
        <end position="747"/>
    </location>
</feature>
<feature type="region of interest" description="Disordered" evidence="1">
    <location>
        <begin position="595"/>
        <end position="631"/>
    </location>
</feature>
<dbReference type="PANTHER" id="PTHR47020:SF1">
    <property type="entry name" value="HILLARIN"/>
    <property type="match status" value="1"/>
</dbReference>
<feature type="domain" description="KY-like immunoglobulin-like" evidence="2">
    <location>
        <begin position="215"/>
        <end position="350"/>
    </location>
</feature>
<feature type="region of interest" description="Disordered" evidence="1">
    <location>
        <begin position="677"/>
        <end position="782"/>
    </location>
</feature>
<feature type="compositionally biased region" description="Polar residues" evidence="1">
    <location>
        <begin position="754"/>
        <end position="766"/>
    </location>
</feature>
<organism evidence="3 4">
    <name type="scientific">Pinctada imbricata</name>
    <name type="common">Atlantic pearl-oyster</name>
    <name type="synonym">Pinctada martensii</name>
    <dbReference type="NCBI Taxonomy" id="66713"/>
    <lineage>
        <taxon>Eukaryota</taxon>
        <taxon>Metazoa</taxon>
        <taxon>Spiralia</taxon>
        <taxon>Lophotrochozoa</taxon>
        <taxon>Mollusca</taxon>
        <taxon>Bivalvia</taxon>
        <taxon>Autobranchia</taxon>
        <taxon>Pteriomorphia</taxon>
        <taxon>Pterioida</taxon>
        <taxon>Pterioidea</taxon>
        <taxon>Pteriidae</taxon>
        <taxon>Pinctada</taxon>
    </lineage>
</organism>
<dbReference type="InterPro" id="IPR053041">
    <property type="entry name" value="Transglut-like_Superfamily_Mod"/>
</dbReference>
<comment type="caution">
    <text evidence="3">The sequence shown here is derived from an EMBL/GenBank/DDBJ whole genome shotgun (WGS) entry which is preliminary data.</text>
</comment>
<evidence type="ECO:0000313" key="4">
    <source>
        <dbReference type="Proteomes" id="UP001186944"/>
    </source>
</evidence>
<protein>
    <recommendedName>
        <fullName evidence="2">KY-like immunoglobulin-like domain-containing protein</fullName>
    </recommendedName>
</protein>
<feature type="compositionally biased region" description="Basic residues" evidence="1">
    <location>
        <begin position="597"/>
        <end position="608"/>
    </location>
</feature>
<evidence type="ECO:0000256" key="1">
    <source>
        <dbReference type="SAM" id="MobiDB-lite"/>
    </source>
</evidence>
<dbReference type="AlphaFoldDB" id="A0AA88Y149"/>
<feature type="domain" description="KY-like immunoglobulin-like" evidence="2">
    <location>
        <begin position="489"/>
        <end position="585"/>
    </location>
</feature>
<proteinExistence type="predicted"/>
<dbReference type="InterPro" id="IPR056564">
    <property type="entry name" value="Ig-like_KY"/>
</dbReference>
<evidence type="ECO:0000259" key="2">
    <source>
        <dbReference type="Pfam" id="PF23265"/>
    </source>
</evidence>
<dbReference type="SUPFAM" id="SSF54001">
    <property type="entry name" value="Cysteine proteinases"/>
    <property type="match status" value="1"/>
</dbReference>
<dbReference type="Gene3D" id="1.20.920.20">
    <property type="match status" value="1"/>
</dbReference>
<gene>
    <name evidence="3" type="ORF">FSP39_022723</name>
</gene>
<dbReference type="InterPro" id="IPR038765">
    <property type="entry name" value="Papain-like_cys_pep_sf"/>
</dbReference>
<feature type="compositionally biased region" description="Polar residues" evidence="1">
    <location>
        <begin position="707"/>
        <end position="717"/>
    </location>
</feature>